<dbReference type="InterPro" id="IPR013785">
    <property type="entry name" value="Aldolase_TIM"/>
</dbReference>
<dbReference type="KEGG" id="ifn:GM661_01255"/>
<dbReference type="NCBIfam" id="NF007266">
    <property type="entry name" value="PRK09722.1"/>
    <property type="match status" value="1"/>
</dbReference>
<evidence type="ECO:0000256" key="1">
    <source>
        <dbReference type="ARBA" id="ARBA00001936"/>
    </source>
</evidence>
<dbReference type="InterPro" id="IPR000056">
    <property type="entry name" value="Ribul_P_3_epim-like"/>
</dbReference>
<evidence type="ECO:0000256" key="9">
    <source>
        <dbReference type="ARBA" id="ARBA00023235"/>
    </source>
</evidence>
<evidence type="ECO:0000313" key="12">
    <source>
        <dbReference type="Proteomes" id="UP000665020"/>
    </source>
</evidence>
<evidence type="ECO:0000256" key="7">
    <source>
        <dbReference type="ARBA" id="ARBA00023004"/>
    </source>
</evidence>
<dbReference type="GO" id="GO:0046496">
    <property type="term" value="P:nicotinamide nucleotide metabolic process"/>
    <property type="evidence" value="ECO:0007669"/>
    <property type="project" value="UniProtKB-ARBA"/>
</dbReference>
<dbReference type="InterPro" id="IPR011060">
    <property type="entry name" value="RibuloseP-bd_barrel"/>
</dbReference>
<name>A0A8A7K9D0_9FIRM</name>
<keyword evidence="6" id="KW-0862">Zinc</keyword>
<dbReference type="EMBL" id="CP046640">
    <property type="protein sequence ID" value="QTL96695.1"/>
    <property type="molecule type" value="Genomic_DNA"/>
</dbReference>
<dbReference type="RefSeq" id="WP_230868410.1">
    <property type="nucleotide sequence ID" value="NZ_CP046640.1"/>
</dbReference>
<protein>
    <submittedName>
        <fullName evidence="11">Ribulose-phosphate 3-epimerase</fullName>
        <ecNumber evidence="11">5.1.3.1</ecNumber>
    </submittedName>
</protein>
<dbReference type="PANTHER" id="PTHR11749">
    <property type="entry name" value="RIBULOSE-5-PHOSPHATE-3-EPIMERASE"/>
    <property type="match status" value="1"/>
</dbReference>
<comment type="cofactor">
    <cofactor evidence="1">
        <name>Mn(2+)</name>
        <dbReference type="ChEBI" id="CHEBI:29035"/>
    </cofactor>
</comment>
<keyword evidence="12" id="KW-1185">Reference proteome</keyword>
<dbReference type="FunFam" id="3.20.20.70:FF:000191">
    <property type="entry name" value="ribulose-phosphate 3-epimerase isoform X2"/>
    <property type="match status" value="1"/>
</dbReference>
<dbReference type="GO" id="GO:0006163">
    <property type="term" value="P:purine nucleotide metabolic process"/>
    <property type="evidence" value="ECO:0007669"/>
    <property type="project" value="UniProtKB-ARBA"/>
</dbReference>
<dbReference type="EC" id="5.1.3.1" evidence="11"/>
<comment type="subunit">
    <text evidence="4">Homodimer.</text>
</comment>
<dbReference type="GO" id="GO:0005975">
    <property type="term" value="P:carbohydrate metabolic process"/>
    <property type="evidence" value="ECO:0007669"/>
    <property type="project" value="InterPro"/>
</dbReference>
<dbReference type="GO" id="GO:0046872">
    <property type="term" value="F:metal ion binding"/>
    <property type="evidence" value="ECO:0007669"/>
    <property type="project" value="UniProtKB-KW"/>
</dbReference>
<evidence type="ECO:0000256" key="8">
    <source>
        <dbReference type="ARBA" id="ARBA00023211"/>
    </source>
</evidence>
<keyword evidence="8" id="KW-0464">Manganese</keyword>
<evidence type="ECO:0000256" key="10">
    <source>
        <dbReference type="ARBA" id="ARBA00023277"/>
    </source>
</evidence>
<dbReference type="CDD" id="cd00429">
    <property type="entry name" value="RPE"/>
    <property type="match status" value="1"/>
</dbReference>
<evidence type="ECO:0000256" key="5">
    <source>
        <dbReference type="ARBA" id="ARBA00022723"/>
    </source>
</evidence>
<evidence type="ECO:0000256" key="4">
    <source>
        <dbReference type="ARBA" id="ARBA00011738"/>
    </source>
</evidence>
<evidence type="ECO:0000313" key="11">
    <source>
        <dbReference type="EMBL" id="QTL96695.1"/>
    </source>
</evidence>
<keyword evidence="7" id="KW-0408">Iron</keyword>
<dbReference type="AlphaFoldDB" id="A0A8A7K9D0"/>
<keyword evidence="10" id="KW-0119">Carbohydrate metabolism</keyword>
<comment type="cofactor">
    <cofactor evidence="2">
        <name>Zn(2+)</name>
        <dbReference type="ChEBI" id="CHEBI:29105"/>
    </cofactor>
</comment>
<evidence type="ECO:0000256" key="2">
    <source>
        <dbReference type="ARBA" id="ARBA00001947"/>
    </source>
</evidence>
<dbReference type="PROSITE" id="PS01086">
    <property type="entry name" value="RIBUL_P_3_EPIMER_2"/>
    <property type="match status" value="1"/>
</dbReference>
<accession>A0A8A7K9D0</accession>
<comment type="cofactor">
    <cofactor evidence="3">
        <name>Fe(2+)</name>
        <dbReference type="ChEBI" id="CHEBI:29033"/>
    </cofactor>
</comment>
<dbReference type="Gene3D" id="3.20.20.70">
    <property type="entry name" value="Aldolase class I"/>
    <property type="match status" value="1"/>
</dbReference>
<keyword evidence="9 11" id="KW-0413">Isomerase</keyword>
<gene>
    <name evidence="11" type="ORF">GM661_01255</name>
</gene>
<reference evidence="11" key="1">
    <citation type="submission" date="2019-12" db="EMBL/GenBank/DDBJ databases">
        <authorList>
            <person name="zhang j."/>
            <person name="sun C.M."/>
        </authorList>
    </citation>
    <scope>NUCLEOTIDE SEQUENCE</scope>
    <source>
        <strain evidence="11">NS-1</strain>
    </source>
</reference>
<dbReference type="GO" id="GO:0004750">
    <property type="term" value="F:D-ribulose-phosphate 3-epimerase activity"/>
    <property type="evidence" value="ECO:0007669"/>
    <property type="project" value="UniProtKB-EC"/>
</dbReference>
<keyword evidence="5" id="KW-0479">Metal-binding</keyword>
<proteinExistence type="predicted"/>
<dbReference type="GO" id="GO:0006091">
    <property type="term" value="P:generation of precursor metabolites and energy"/>
    <property type="evidence" value="ECO:0007669"/>
    <property type="project" value="UniProtKB-ARBA"/>
</dbReference>
<evidence type="ECO:0000256" key="3">
    <source>
        <dbReference type="ARBA" id="ARBA00001954"/>
    </source>
</evidence>
<dbReference type="Pfam" id="PF00834">
    <property type="entry name" value="Ribul_P_3_epim"/>
    <property type="match status" value="1"/>
</dbReference>
<dbReference type="GO" id="GO:1901135">
    <property type="term" value="P:carbohydrate derivative metabolic process"/>
    <property type="evidence" value="ECO:0007669"/>
    <property type="project" value="UniProtKB-ARBA"/>
</dbReference>
<evidence type="ECO:0000256" key="6">
    <source>
        <dbReference type="ARBA" id="ARBA00022833"/>
    </source>
</evidence>
<sequence>MAEKISVSVMCGDYKKLGEQLEKINDFTDEYHFDFMDGHYVPNITLNFDMIKSLREVASKPINVHLMVTNPEDYIERLINLGVDSISFHLDTIRNQAFRVINEVKDNDIKVGIVLNPAEREVSLQYLFDVIDRVTVMTVDPGFAGQKFIPQMLSKIKNLKSIREDNNYNYEIEVDGSVNQGTIDQLIVAGVDIYILGNSGFFSLGADLDEAIENTKKYICFK</sequence>
<organism evidence="11 12">
    <name type="scientific">Iocasia fonsfrigidae</name>
    <dbReference type="NCBI Taxonomy" id="2682810"/>
    <lineage>
        <taxon>Bacteria</taxon>
        <taxon>Bacillati</taxon>
        <taxon>Bacillota</taxon>
        <taxon>Clostridia</taxon>
        <taxon>Halanaerobiales</taxon>
        <taxon>Halanaerobiaceae</taxon>
        <taxon>Iocasia</taxon>
    </lineage>
</organism>
<dbReference type="Proteomes" id="UP000665020">
    <property type="component" value="Chromosome"/>
</dbReference>
<dbReference type="NCBIfam" id="NF004076">
    <property type="entry name" value="PRK05581.1-4"/>
    <property type="match status" value="1"/>
</dbReference>
<dbReference type="SUPFAM" id="SSF51366">
    <property type="entry name" value="Ribulose-phoshate binding barrel"/>
    <property type="match status" value="1"/>
</dbReference>